<reference evidence="11" key="2">
    <citation type="journal article" date="2023" name="Science">
        <title>Genomic signatures of disease resistance in endangered staghorn corals.</title>
        <authorList>
            <person name="Vollmer S.V."/>
            <person name="Selwyn J.D."/>
            <person name="Despard B.A."/>
            <person name="Roesel C.L."/>
        </authorList>
    </citation>
    <scope>NUCLEOTIDE SEQUENCE</scope>
    <source>
        <strain evidence="11">K2</strain>
    </source>
</reference>
<dbReference type="GO" id="GO:0005886">
    <property type="term" value="C:plasma membrane"/>
    <property type="evidence" value="ECO:0007669"/>
    <property type="project" value="TreeGrafter"/>
</dbReference>
<evidence type="ECO:0000256" key="4">
    <source>
        <dbReference type="ARBA" id="ARBA00023040"/>
    </source>
</evidence>
<sequence>MADSYDLENALGLAIIPFYIFGLIGNTMVIRVVHKTREMHTTTNYLLANLAVSDAIAIFTTPMYFAYSGGIGPSLENLSKFSCKFVVIGDIAIASSASTLTVIAVERYNAILKPFSSTLLLNEQNIKKAIALIWILNTVLGFPGFLLHEWNNERTACDGPWAFKPSLGSNIYLIIYFVFTTYIPIVVFLFCYGSLIKGLYFSNDICRESANEDNSEKKKLLITFILATSGFLLGSGSIAVYHTMILLGKKTVEENTN</sequence>
<keyword evidence="2 8" id="KW-0812">Transmembrane</keyword>
<dbReference type="Gene3D" id="1.20.1070.10">
    <property type="entry name" value="Rhodopsin 7-helix transmembrane proteins"/>
    <property type="match status" value="1"/>
</dbReference>
<dbReference type="SUPFAM" id="SSF81321">
    <property type="entry name" value="Family A G protein-coupled receptor-like"/>
    <property type="match status" value="1"/>
</dbReference>
<organism evidence="11 12">
    <name type="scientific">Acropora cervicornis</name>
    <name type="common">Staghorn coral</name>
    <dbReference type="NCBI Taxonomy" id="6130"/>
    <lineage>
        <taxon>Eukaryota</taxon>
        <taxon>Metazoa</taxon>
        <taxon>Cnidaria</taxon>
        <taxon>Anthozoa</taxon>
        <taxon>Hexacorallia</taxon>
        <taxon>Scleractinia</taxon>
        <taxon>Astrocoeniina</taxon>
        <taxon>Acroporidae</taxon>
        <taxon>Acropora</taxon>
    </lineage>
</organism>
<dbReference type="PANTHER" id="PTHR45695:SF9">
    <property type="entry name" value="LEUCOKININ RECEPTOR"/>
    <property type="match status" value="1"/>
</dbReference>
<evidence type="ECO:0000256" key="5">
    <source>
        <dbReference type="ARBA" id="ARBA00023136"/>
    </source>
</evidence>
<dbReference type="PRINTS" id="PR00237">
    <property type="entry name" value="GPCRRHODOPSN"/>
</dbReference>
<evidence type="ECO:0000256" key="1">
    <source>
        <dbReference type="ARBA" id="ARBA00004141"/>
    </source>
</evidence>
<proteinExistence type="inferred from homology"/>
<dbReference type="PROSITE" id="PS00237">
    <property type="entry name" value="G_PROTEIN_RECEP_F1_1"/>
    <property type="match status" value="1"/>
</dbReference>
<evidence type="ECO:0000313" key="12">
    <source>
        <dbReference type="Proteomes" id="UP001249851"/>
    </source>
</evidence>
<comment type="caution">
    <text evidence="11">The sequence shown here is derived from an EMBL/GenBank/DDBJ whole genome shotgun (WGS) entry which is preliminary data.</text>
</comment>
<evidence type="ECO:0000256" key="8">
    <source>
        <dbReference type="RuleBase" id="RU000688"/>
    </source>
</evidence>
<keyword evidence="3 9" id="KW-1133">Transmembrane helix</keyword>
<evidence type="ECO:0000259" key="10">
    <source>
        <dbReference type="PROSITE" id="PS50262"/>
    </source>
</evidence>
<dbReference type="AlphaFoldDB" id="A0AAD9V3L7"/>
<evidence type="ECO:0000256" key="3">
    <source>
        <dbReference type="ARBA" id="ARBA00022989"/>
    </source>
</evidence>
<feature type="transmembrane region" description="Helical" evidence="9">
    <location>
        <begin position="85"/>
        <end position="105"/>
    </location>
</feature>
<keyword evidence="4 8" id="KW-0297">G-protein coupled receptor</keyword>
<dbReference type="PANTHER" id="PTHR45695">
    <property type="entry name" value="LEUCOKININ RECEPTOR-RELATED"/>
    <property type="match status" value="1"/>
</dbReference>
<feature type="domain" description="G-protein coupled receptors family 1 profile" evidence="10">
    <location>
        <begin position="25"/>
        <end position="257"/>
    </location>
</feature>
<evidence type="ECO:0000256" key="6">
    <source>
        <dbReference type="ARBA" id="ARBA00023170"/>
    </source>
</evidence>
<evidence type="ECO:0000313" key="11">
    <source>
        <dbReference type="EMBL" id="KAK2559981.1"/>
    </source>
</evidence>
<feature type="transmembrane region" description="Helical" evidence="9">
    <location>
        <begin position="12"/>
        <end position="33"/>
    </location>
</feature>
<dbReference type="InterPro" id="IPR017452">
    <property type="entry name" value="GPCR_Rhodpsn_7TM"/>
</dbReference>
<keyword evidence="5 9" id="KW-0472">Membrane</keyword>
<dbReference type="EMBL" id="JARQWQ010000038">
    <property type="protein sequence ID" value="KAK2559981.1"/>
    <property type="molecule type" value="Genomic_DNA"/>
</dbReference>
<dbReference type="PROSITE" id="PS50262">
    <property type="entry name" value="G_PROTEIN_RECEP_F1_2"/>
    <property type="match status" value="1"/>
</dbReference>
<evidence type="ECO:0000256" key="2">
    <source>
        <dbReference type="ARBA" id="ARBA00022692"/>
    </source>
</evidence>
<keyword evidence="12" id="KW-1185">Reference proteome</keyword>
<comment type="subcellular location">
    <subcellularLocation>
        <location evidence="1">Membrane</location>
        <topology evidence="1">Multi-pass membrane protein</topology>
    </subcellularLocation>
</comment>
<gene>
    <name evidence="11" type="ORF">P5673_017565</name>
</gene>
<keyword evidence="6 8" id="KW-0675">Receptor</keyword>
<dbReference type="Proteomes" id="UP001249851">
    <property type="component" value="Unassembled WGS sequence"/>
</dbReference>
<evidence type="ECO:0000256" key="7">
    <source>
        <dbReference type="ARBA" id="ARBA00023224"/>
    </source>
</evidence>
<protein>
    <submittedName>
        <fullName evidence="11">Rhodopsin</fullName>
    </submittedName>
</protein>
<feature type="transmembrane region" description="Helical" evidence="9">
    <location>
        <begin position="171"/>
        <end position="200"/>
    </location>
</feature>
<dbReference type="CDD" id="cd00637">
    <property type="entry name" value="7tm_classA_rhodopsin-like"/>
    <property type="match status" value="1"/>
</dbReference>
<name>A0AAD9V3L7_ACRCE</name>
<reference evidence="11" key="1">
    <citation type="journal article" date="2023" name="G3 (Bethesda)">
        <title>Whole genome assembly and annotation of the endangered Caribbean coral Acropora cervicornis.</title>
        <authorList>
            <person name="Selwyn J.D."/>
            <person name="Vollmer S.V."/>
        </authorList>
    </citation>
    <scope>NUCLEOTIDE SEQUENCE</scope>
    <source>
        <strain evidence="11">K2</strain>
    </source>
</reference>
<feature type="transmembrane region" description="Helical" evidence="9">
    <location>
        <begin position="45"/>
        <end position="65"/>
    </location>
</feature>
<evidence type="ECO:0000256" key="9">
    <source>
        <dbReference type="SAM" id="Phobius"/>
    </source>
</evidence>
<dbReference type="InterPro" id="IPR000276">
    <property type="entry name" value="GPCR_Rhodpsn"/>
</dbReference>
<comment type="similarity">
    <text evidence="8">Belongs to the G-protein coupled receptor 1 family.</text>
</comment>
<dbReference type="Pfam" id="PF00001">
    <property type="entry name" value="7tm_1"/>
    <property type="match status" value="1"/>
</dbReference>
<feature type="transmembrane region" description="Helical" evidence="9">
    <location>
        <begin position="220"/>
        <end position="241"/>
    </location>
</feature>
<accession>A0AAD9V3L7</accession>
<feature type="transmembrane region" description="Helical" evidence="9">
    <location>
        <begin position="126"/>
        <end position="146"/>
    </location>
</feature>
<keyword evidence="7 8" id="KW-0807">Transducer</keyword>
<dbReference type="GO" id="GO:0004930">
    <property type="term" value="F:G protein-coupled receptor activity"/>
    <property type="evidence" value="ECO:0007669"/>
    <property type="project" value="UniProtKB-KW"/>
</dbReference>